<dbReference type="SUPFAM" id="SSF144091">
    <property type="entry name" value="Rhomboid-like"/>
    <property type="match status" value="1"/>
</dbReference>
<evidence type="ECO:0000256" key="6">
    <source>
        <dbReference type="ARBA" id="ARBA00023136"/>
    </source>
</evidence>
<organism evidence="9 10">
    <name type="scientific">Zygosaccharomyces rouxii</name>
    <dbReference type="NCBI Taxonomy" id="4956"/>
    <lineage>
        <taxon>Eukaryota</taxon>
        <taxon>Fungi</taxon>
        <taxon>Dikarya</taxon>
        <taxon>Ascomycota</taxon>
        <taxon>Saccharomycotina</taxon>
        <taxon>Saccharomycetes</taxon>
        <taxon>Saccharomycetales</taxon>
        <taxon>Saccharomycetaceae</taxon>
        <taxon>Zygosaccharomyces</taxon>
    </lineage>
</organism>
<dbReference type="Pfam" id="PF01694">
    <property type="entry name" value="Rhomboid"/>
    <property type="match status" value="1"/>
</dbReference>
<comment type="similarity">
    <text evidence="2">Belongs to the peptidase S54 family.</text>
</comment>
<reference evidence="9 10" key="1">
    <citation type="submission" date="2016-08" db="EMBL/GenBank/DDBJ databases">
        <title>Draft genome sequence of allopolyploid Zygosaccharomyces rouxii.</title>
        <authorList>
            <person name="Watanabe J."/>
            <person name="Uehara K."/>
            <person name="Mogi Y."/>
            <person name="Tsukioka Y."/>
        </authorList>
    </citation>
    <scope>NUCLEOTIDE SEQUENCE [LARGE SCALE GENOMIC DNA]</scope>
    <source>
        <strain evidence="9 10">NBRC 110957</strain>
    </source>
</reference>
<sequence>MIGIGGVSSRLLRPCRNPFFTSNYARLRFTLQKPLMGSLIQPRSILNPSSPIVNSTGGKRFFTQTSLLKYRYFGGEAGDRYVRLNRFQQFQQGNERKPNSLTGLTLFGLALMTGIYFVSPYLFTYVPPFTYFRRNPSHMVYGILGLNLAVFGLWQFPRYWRFLQRYMLLEKNYVYSKWSLVGSAFSHQEFWHLGMNMLALWSFGTSLSYMIGASDFFSLYMNCAIGGSLFSLWYPHIAKIMLMGPSLGASGALFGVMGCFSFLIPNAQILLFVFPIPGGAWIAFLGSAVWNVAGCVLRWGSFDYAGHLGGSVIGVLYGWYVAQQSKKRRERQLQRLPRWF</sequence>
<feature type="transmembrane region" description="Helical" evidence="7">
    <location>
        <begin position="304"/>
        <end position="322"/>
    </location>
</feature>
<protein>
    <recommendedName>
        <fullName evidence="8">Peptidase S54 rhomboid domain-containing protein</fullName>
    </recommendedName>
</protein>
<evidence type="ECO:0000256" key="7">
    <source>
        <dbReference type="SAM" id="Phobius"/>
    </source>
</evidence>
<feature type="transmembrane region" description="Helical" evidence="7">
    <location>
        <begin position="270"/>
        <end position="292"/>
    </location>
</feature>
<feature type="transmembrane region" description="Helical" evidence="7">
    <location>
        <begin position="139"/>
        <end position="157"/>
    </location>
</feature>
<keyword evidence="4" id="KW-0378">Hydrolase</keyword>
<dbReference type="Proteomes" id="UP000187013">
    <property type="component" value="Unassembled WGS sequence"/>
</dbReference>
<evidence type="ECO:0000256" key="5">
    <source>
        <dbReference type="ARBA" id="ARBA00022989"/>
    </source>
</evidence>
<dbReference type="InterPro" id="IPR050925">
    <property type="entry name" value="Rhomboid_protease_S54"/>
</dbReference>
<feature type="transmembrane region" description="Helical" evidence="7">
    <location>
        <begin position="101"/>
        <end position="119"/>
    </location>
</feature>
<keyword evidence="6 7" id="KW-0472">Membrane</keyword>
<dbReference type="Gene3D" id="1.20.1540.10">
    <property type="entry name" value="Rhomboid-like"/>
    <property type="match status" value="1"/>
</dbReference>
<evidence type="ECO:0000256" key="3">
    <source>
        <dbReference type="ARBA" id="ARBA00022692"/>
    </source>
</evidence>
<evidence type="ECO:0000313" key="9">
    <source>
        <dbReference type="EMBL" id="GAV53259.1"/>
    </source>
</evidence>
<dbReference type="InterPro" id="IPR022764">
    <property type="entry name" value="Peptidase_S54_rhomboid_dom"/>
</dbReference>
<keyword evidence="3 7" id="KW-0812">Transmembrane</keyword>
<feature type="domain" description="Peptidase S54 rhomboid" evidence="8">
    <location>
        <begin position="177"/>
        <end position="323"/>
    </location>
</feature>
<dbReference type="AlphaFoldDB" id="A0A1Q3ABX0"/>
<dbReference type="PANTHER" id="PTHR43731:SF14">
    <property type="entry name" value="PRESENILIN-ASSOCIATED RHOMBOID-LIKE PROTEIN, MITOCHONDRIAL"/>
    <property type="match status" value="1"/>
</dbReference>
<keyword evidence="5 7" id="KW-1133">Transmembrane helix</keyword>
<name>A0A1Q3ABX0_ZYGRO</name>
<feature type="transmembrane region" description="Helical" evidence="7">
    <location>
        <begin position="240"/>
        <end position="263"/>
    </location>
</feature>
<comment type="subcellular location">
    <subcellularLocation>
        <location evidence="1">Membrane</location>
        <topology evidence="1">Multi-pass membrane protein</topology>
    </subcellularLocation>
</comment>
<dbReference type="GO" id="GO:0016020">
    <property type="term" value="C:membrane"/>
    <property type="evidence" value="ECO:0007669"/>
    <property type="project" value="UniProtKB-SubCell"/>
</dbReference>
<evidence type="ECO:0000256" key="2">
    <source>
        <dbReference type="ARBA" id="ARBA00009045"/>
    </source>
</evidence>
<dbReference type="PANTHER" id="PTHR43731">
    <property type="entry name" value="RHOMBOID PROTEASE"/>
    <property type="match status" value="1"/>
</dbReference>
<evidence type="ECO:0000256" key="1">
    <source>
        <dbReference type="ARBA" id="ARBA00004141"/>
    </source>
</evidence>
<dbReference type="OrthoDB" id="10260614at2759"/>
<evidence type="ECO:0000259" key="8">
    <source>
        <dbReference type="Pfam" id="PF01694"/>
    </source>
</evidence>
<accession>A0A1Q3ABX0</accession>
<dbReference type="InterPro" id="IPR035952">
    <property type="entry name" value="Rhomboid-like_sf"/>
</dbReference>
<dbReference type="FunFam" id="1.20.1540.10:FF:000012">
    <property type="entry name" value="Rhomboid family protein"/>
    <property type="match status" value="1"/>
</dbReference>
<dbReference type="GO" id="GO:0004252">
    <property type="term" value="F:serine-type endopeptidase activity"/>
    <property type="evidence" value="ECO:0007669"/>
    <property type="project" value="InterPro"/>
</dbReference>
<evidence type="ECO:0000313" key="10">
    <source>
        <dbReference type="Proteomes" id="UP000187013"/>
    </source>
</evidence>
<evidence type="ECO:0000256" key="4">
    <source>
        <dbReference type="ARBA" id="ARBA00022801"/>
    </source>
</evidence>
<proteinExistence type="inferred from homology"/>
<gene>
    <name evidence="9" type="ORF">ZYGR_0AI05430</name>
</gene>
<dbReference type="GO" id="GO:0006465">
    <property type="term" value="P:signal peptide processing"/>
    <property type="evidence" value="ECO:0007669"/>
    <property type="project" value="TreeGrafter"/>
</dbReference>
<dbReference type="EMBL" id="BDGX01000035">
    <property type="protein sequence ID" value="GAV53259.1"/>
    <property type="molecule type" value="Genomic_DNA"/>
</dbReference>
<comment type="caution">
    <text evidence="9">The sequence shown here is derived from an EMBL/GenBank/DDBJ whole genome shotgun (WGS) entry which is preliminary data.</text>
</comment>